<dbReference type="EMBL" id="KZ819302">
    <property type="protein sequence ID" value="PWN95771.1"/>
    <property type="molecule type" value="Genomic_DNA"/>
</dbReference>
<protein>
    <recommendedName>
        <fullName evidence="4">GIY-YIG domain-containing protein</fullName>
    </recommendedName>
</protein>
<dbReference type="Proteomes" id="UP000245946">
    <property type="component" value="Unassembled WGS sequence"/>
</dbReference>
<evidence type="ECO:0008006" key="4">
    <source>
        <dbReference type="Google" id="ProtNLM"/>
    </source>
</evidence>
<dbReference type="AlphaFoldDB" id="A0A316Z2K9"/>
<gene>
    <name evidence="2" type="ORF">FA09DRAFT_331735</name>
</gene>
<organism evidence="2 3">
    <name type="scientific">Tilletiopsis washingtonensis</name>
    <dbReference type="NCBI Taxonomy" id="58919"/>
    <lineage>
        <taxon>Eukaryota</taxon>
        <taxon>Fungi</taxon>
        <taxon>Dikarya</taxon>
        <taxon>Basidiomycota</taxon>
        <taxon>Ustilaginomycotina</taxon>
        <taxon>Exobasidiomycetes</taxon>
        <taxon>Entylomatales</taxon>
        <taxon>Entylomatales incertae sedis</taxon>
        <taxon>Tilletiopsis</taxon>
    </lineage>
</organism>
<feature type="compositionally biased region" description="Basic and acidic residues" evidence="1">
    <location>
        <begin position="363"/>
        <end position="425"/>
    </location>
</feature>
<proteinExistence type="predicted"/>
<feature type="region of interest" description="Disordered" evidence="1">
    <location>
        <begin position="363"/>
        <end position="441"/>
    </location>
</feature>
<dbReference type="GeneID" id="37270703"/>
<evidence type="ECO:0000256" key="1">
    <source>
        <dbReference type="SAM" id="MobiDB-lite"/>
    </source>
</evidence>
<keyword evidence="3" id="KW-1185">Reference proteome</keyword>
<dbReference type="RefSeq" id="XP_025596050.1">
    <property type="nucleotide sequence ID" value="XM_025743159.1"/>
</dbReference>
<accession>A0A316Z2K9</accession>
<evidence type="ECO:0000313" key="3">
    <source>
        <dbReference type="Proteomes" id="UP000245946"/>
    </source>
</evidence>
<name>A0A316Z2K9_9BASI</name>
<evidence type="ECO:0000313" key="2">
    <source>
        <dbReference type="EMBL" id="PWN95771.1"/>
    </source>
</evidence>
<sequence length="441" mass="49540">MPPKLDPCRHDAAFAKLCFIGQHTPALTGLFDVDDASVTYRPRKGSLPAFPPEALASGEAYRRTFDEAMDAQPVLAAAIAAATAAKAGPIPDNKLGSPASYLPLISRTQLIKMAGKLPPGTLGACVYVVPRPGGGFYLGQTGNAYDRSKGHATALRKAFSSAVRRQHRLVPFLLPTQLKTVKTRLFNMLFLEHLVILFSGATLQETGGANRRCVDFSHGRLFTGPLNKLLFRDLYMSTFNKVCKTGHMLNAAERSRYGVTVSSQAMRAIFHGRYYQAYTQGLPPQDKAYAQYALHLDERAELREFMRQSEIEEAKKAGASKPRLYGAARREAEEAEMKACDRIIDSRDSTQDEKREAMRKIVAQGERDEREARFIARRDAREDPVQRQQRHDEIADEIRRAPERAEMRRIMAQERRVEQNKEADRRHKAKKRAERLAGPSR</sequence>
<reference evidence="2 3" key="1">
    <citation type="journal article" date="2018" name="Mol. Biol. Evol.">
        <title>Broad Genomic Sampling Reveals a Smut Pathogenic Ancestry of the Fungal Clade Ustilaginomycotina.</title>
        <authorList>
            <person name="Kijpornyongpan T."/>
            <person name="Mondo S.J."/>
            <person name="Barry K."/>
            <person name="Sandor L."/>
            <person name="Lee J."/>
            <person name="Lipzen A."/>
            <person name="Pangilinan J."/>
            <person name="LaButti K."/>
            <person name="Hainaut M."/>
            <person name="Henrissat B."/>
            <person name="Grigoriev I.V."/>
            <person name="Spatafora J.W."/>
            <person name="Aime M.C."/>
        </authorList>
    </citation>
    <scope>NUCLEOTIDE SEQUENCE [LARGE SCALE GENOMIC DNA]</scope>
    <source>
        <strain evidence="2 3">MCA 4186</strain>
    </source>
</reference>